<feature type="region of interest" description="Disordered" evidence="1">
    <location>
        <begin position="86"/>
        <end position="148"/>
    </location>
</feature>
<proteinExistence type="predicted"/>
<evidence type="ECO:0000313" key="3">
    <source>
        <dbReference type="Proteomes" id="UP000735302"/>
    </source>
</evidence>
<comment type="caution">
    <text evidence="2">The sequence shown here is derived from an EMBL/GenBank/DDBJ whole genome shotgun (WGS) entry which is preliminary data.</text>
</comment>
<name>A0AAV3ZCH8_9GAST</name>
<dbReference type="EMBL" id="BLXT01002238">
    <property type="protein sequence ID" value="GFN92186.1"/>
    <property type="molecule type" value="Genomic_DNA"/>
</dbReference>
<evidence type="ECO:0000256" key="1">
    <source>
        <dbReference type="SAM" id="MobiDB-lite"/>
    </source>
</evidence>
<keyword evidence="3" id="KW-1185">Reference proteome</keyword>
<protein>
    <submittedName>
        <fullName evidence="2">Uncharacterized protein</fullName>
    </submittedName>
</protein>
<feature type="compositionally biased region" description="Polar residues" evidence="1">
    <location>
        <begin position="116"/>
        <end position="137"/>
    </location>
</feature>
<reference evidence="2 3" key="1">
    <citation type="journal article" date="2021" name="Elife">
        <title>Chloroplast acquisition without the gene transfer in kleptoplastic sea slugs, Plakobranchus ocellatus.</title>
        <authorList>
            <person name="Maeda T."/>
            <person name="Takahashi S."/>
            <person name="Yoshida T."/>
            <person name="Shimamura S."/>
            <person name="Takaki Y."/>
            <person name="Nagai Y."/>
            <person name="Toyoda A."/>
            <person name="Suzuki Y."/>
            <person name="Arimoto A."/>
            <person name="Ishii H."/>
            <person name="Satoh N."/>
            <person name="Nishiyama T."/>
            <person name="Hasebe M."/>
            <person name="Maruyama T."/>
            <person name="Minagawa J."/>
            <person name="Obokata J."/>
            <person name="Shigenobu S."/>
        </authorList>
    </citation>
    <scope>NUCLEOTIDE SEQUENCE [LARGE SCALE GENOMIC DNA]</scope>
</reference>
<sequence>MQLDRDEPIRAFAARLKGRAGVCSFNIKCSSDTCAASTDYSDVMIQYMLIRCLKEEEIRLSILGESRQDILLEDAFCCIEAKESGKRPASHLVEDGSSTVAATSSYKRQDKPCSDGGSNSSLSTTCGECGRSGQSSSRQEHMTKCPAW</sequence>
<feature type="compositionally biased region" description="Basic and acidic residues" evidence="1">
    <location>
        <begin position="138"/>
        <end position="148"/>
    </location>
</feature>
<feature type="compositionally biased region" description="Polar residues" evidence="1">
    <location>
        <begin position="96"/>
        <end position="106"/>
    </location>
</feature>
<dbReference type="Proteomes" id="UP000735302">
    <property type="component" value="Unassembled WGS sequence"/>
</dbReference>
<accession>A0AAV3ZCH8</accession>
<organism evidence="2 3">
    <name type="scientific">Plakobranchus ocellatus</name>
    <dbReference type="NCBI Taxonomy" id="259542"/>
    <lineage>
        <taxon>Eukaryota</taxon>
        <taxon>Metazoa</taxon>
        <taxon>Spiralia</taxon>
        <taxon>Lophotrochozoa</taxon>
        <taxon>Mollusca</taxon>
        <taxon>Gastropoda</taxon>
        <taxon>Heterobranchia</taxon>
        <taxon>Euthyneura</taxon>
        <taxon>Panpulmonata</taxon>
        <taxon>Sacoglossa</taxon>
        <taxon>Placobranchoidea</taxon>
        <taxon>Plakobranchidae</taxon>
        <taxon>Plakobranchus</taxon>
    </lineage>
</organism>
<gene>
    <name evidence="2" type="ORF">PoB_001869200</name>
</gene>
<dbReference type="AlphaFoldDB" id="A0AAV3ZCH8"/>
<evidence type="ECO:0000313" key="2">
    <source>
        <dbReference type="EMBL" id="GFN92186.1"/>
    </source>
</evidence>